<dbReference type="InterPro" id="IPR002925">
    <property type="entry name" value="Dienelactn_hydro"/>
</dbReference>
<protein>
    <recommendedName>
        <fullName evidence="2">Dienelactone hydrolase domain-containing protein</fullName>
    </recommendedName>
</protein>
<evidence type="ECO:0000256" key="1">
    <source>
        <dbReference type="SAM" id="SignalP"/>
    </source>
</evidence>
<proteinExistence type="predicted"/>
<dbReference type="SUPFAM" id="SSF53474">
    <property type="entry name" value="alpha/beta-Hydrolases"/>
    <property type="match status" value="1"/>
</dbReference>
<dbReference type="Gene3D" id="3.40.50.1820">
    <property type="entry name" value="alpha/beta hydrolase"/>
    <property type="match status" value="1"/>
</dbReference>
<gene>
    <name evidence="3" type="ORF">AVDCRST_MAG08-4361</name>
</gene>
<dbReference type="EMBL" id="CADCTG010000351">
    <property type="protein sequence ID" value="CAA9287668.1"/>
    <property type="molecule type" value="Genomic_DNA"/>
</dbReference>
<name>A0A6J4JUG7_9PROT</name>
<dbReference type="InterPro" id="IPR050261">
    <property type="entry name" value="FrsA_esterase"/>
</dbReference>
<dbReference type="AlphaFoldDB" id="A0A6J4JUG7"/>
<evidence type="ECO:0000313" key="3">
    <source>
        <dbReference type="EMBL" id="CAA9287668.1"/>
    </source>
</evidence>
<feature type="chain" id="PRO_5026729505" description="Dienelactone hydrolase domain-containing protein" evidence="1">
    <location>
        <begin position="27"/>
        <end position="275"/>
    </location>
</feature>
<sequence>MRPFAPLLAPLVACLPLAAAVSPARAQPVTESFGALLILPDGATRHLPVLLTNPGALGSARTPRPAVVIVPDEAGIDERSGRLADAVGEAGWIAVETDPEAVSLDGSSAPSPRHPRRLAEWLRALLDVLAHDPRVDPSRIAVVGFGSGGRSALHAAAAAVAPDAAVAGAPAAAALYPGCAALAAEGAAPPASPALVLLPGAEEPETACADLGGDRLLVERLEGATYAWDLPAGAAIDGEMRRWSGGLSTPIRPDPVAAAAAEQALLHFLRGAFGN</sequence>
<dbReference type="InterPro" id="IPR029058">
    <property type="entry name" value="AB_hydrolase_fold"/>
</dbReference>
<feature type="domain" description="Dienelactone hydrolase" evidence="2">
    <location>
        <begin position="60"/>
        <end position="167"/>
    </location>
</feature>
<feature type="signal peptide" evidence="1">
    <location>
        <begin position="1"/>
        <end position="26"/>
    </location>
</feature>
<dbReference type="GO" id="GO:0016787">
    <property type="term" value="F:hydrolase activity"/>
    <property type="evidence" value="ECO:0007669"/>
    <property type="project" value="InterPro"/>
</dbReference>
<reference evidence="3" key="1">
    <citation type="submission" date="2020-02" db="EMBL/GenBank/DDBJ databases">
        <authorList>
            <person name="Meier V. D."/>
        </authorList>
    </citation>
    <scope>NUCLEOTIDE SEQUENCE</scope>
    <source>
        <strain evidence="3">AVDCRST_MAG08</strain>
    </source>
</reference>
<evidence type="ECO:0000259" key="2">
    <source>
        <dbReference type="Pfam" id="PF01738"/>
    </source>
</evidence>
<dbReference type="PANTHER" id="PTHR22946">
    <property type="entry name" value="DIENELACTONE HYDROLASE DOMAIN-CONTAINING PROTEIN-RELATED"/>
    <property type="match status" value="1"/>
</dbReference>
<keyword evidence="1" id="KW-0732">Signal</keyword>
<organism evidence="3">
    <name type="scientific">uncultured Acetobacteraceae bacterium</name>
    <dbReference type="NCBI Taxonomy" id="169975"/>
    <lineage>
        <taxon>Bacteria</taxon>
        <taxon>Pseudomonadati</taxon>
        <taxon>Pseudomonadota</taxon>
        <taxon>Alphaproteobacteria</taxon>
        <taxon>Acetobacterales</taxon>
        <taxon>Acetobacteraceae</taxon>
        <taxon>environmental samples</taxon>
    </lineage>
</organism>
<accession>A0A6J4JUG7</accession>
<dbReference type="Pfam" id="PF01738">
    <property type="entry name" value="DLH"/>
    <property type="match status" value="1"/>
</dbReference>